<gene>
    <name evidence="1" type="ORF">MGWOODY_Hyp660</name>
</gene>
<name>A0A160U1L8_9ZZZZ</name>
<dbReference type="AlphaFoldDB" id="A0A160U1L8"/>
<accession>A0A160U1L8</accession>
<organism evidence="1">
    <name type="scientific">hydrothermal vent metagenome</name>
    <dbReference type="NCBI Taxonomy" id="652676"/>
    <lineage>
        <taxon>unclassified sequences</taxon>
        <taxon>metagenomes</taxon>
        <taxon>ecological metagenomes</taxon>
    </lineage>
</organism>
<evidence type="ECO:0000313" key="1">
    <source>
        <dbReference type="EMBL" id="CUS57057.1"/>
    </source>
</evidence>
<dbReference type="EMBL" id="CZQD01000038">
    <property type="protein sequence ID" value="CUS57057.1"/>
    <property type="molecule type" value="Genomic_DNA"/>
</dbReference>
<protein>
    <submittedName>
        <fullName evidence="1">Uncharacterized protein</fullName>
    </submittedName>
</protein>
<proteinExistence type="predicted"/>
<sequence>MAKPFRWNIAQREQLGGVIAGATETRSLNDMFLESLRSTAARILAHANRSDLAFIGRTPENLYDYLSGCFEGLRDTPRLHLIQYSLRNASAVDQLPEPALQGLFEYLIAEGLGPKAIATGSRPIALVDFVASGRTMEGLIRLMKLQAEREGQDWTAVQRRLRIIGLRVRTKNSPNTWRWQQHQDWLHFIPDAIIRNVSAPAAFLHYLGNDQPKVTASFHPGRWAEEEGAARRPNSDQQAALGFAAQLYDLGRTREERQNLAKRIARHRKMSQRATRRLVLRLRGG</sequence>
<reference evidence="1" key="1">
    <citation type="submission" date="2015-10" db="EMBL/GenBank/DDBJ databases">
        <authorList>
            <person name="Gilbert D.G."/>
        </authorList>
    </citation>
    <scope>NUCLEOTIDE SEQUENCE</scope>
</reference>